<evidence type="ECO:0000256" key="9">
    <source>
        <dbReference type="ARBA" id="ARBA00022833"/>
    </source>
</evidence>
<keyword evidence="10" id="KW-0961">Cell wall biogenesis/degradation</keyword>
<feature type="domain" description="N-acetylmuramoyl-L-alanine amidase" evidence="13">
    <location>
        <begin position="19"/>
        <end position="168"/>
    </location>
</feature>
<keyword evidence="7" id="KW-0479">Metal-binding</keyword>
<accession>A0A8J3FZU1</accession>
<dbReference type="NCBIfam" id="NF008758">
    <property type="entry name" value="PRK11789.1"/>
    <property type="match status" value="1"/>
</dbReference>
<dbReference type="Pfam" id="PF01510">
    <property type="entry name" value="Amidase_2"/>
    <property type="match status" value="1"/>
</dbReference>
<keyword evidence="8" id="KW-0378">Hydrolase</keyword>
<dbReference type="InterPro" id="IPR051206">
    <property type="entry name" value="NAMLAA_amidase_2"/>
</dbReference>
<comment type="catalytic activity">
    <reaction evidence="1">
        <text>Hydrolyzes the link between N-acetylmuramoyl residues and L-amino acid residues in certain cell-wall glycopeptides.</text>
        <dbReference type="EC" id="3.5.1.28"/>
    </reaction>
</comment>
<reference evidence="14" key="2">
    <citation type="submission" date="2020-09" db="EMBL/GenBank/DDBJ databases">
        <authorList>
            <person name="Sun Q."/>
            <person name="Kim S."/>
        </authorList>
    </citation>
    <scope>NUCLEOTIDE SEQUENCE</scope>
    <source>
        <strain evidence="14">KCTC 32501</strain>
    </source>
</reference>
<protein>
    <recommendedName>
        <fullName evidence="11">1,6-anhydro-N-acetylmuramyl-L-alanine amidase AmpD</fullName>
        <ecNumber evidence="5">3.5.1.28</ecNumber>
    </recommendedName>
    <alternativeName>
        <fullName evidence="12">N-acetylmuramoyl-L-alanine amidase</fullName>
    </alternativeName>
</protein>
<evidence type="ECO:0000256" key="6">
    <source>
        <dbReference type="ARBA" id="ARBA00022490"/>
    </source>
</evidence>
<keyword evidence="15" id="KW-1185">Reference proteome</keyword>
<organism evidence="14 15">
    <name type="scientific">Formosimonas limnophila</name>
    <dbReference type="NCBI Taxonomy" id="1384487"/>
    <lineage>
        <taxon>Bacteria</taxon>
        <taxon>Pseudomonadati</taxon>
        <taxon>Pseudomonadota</taxon>
        <taxon>Betaproteobacteria</taxon>
        <taxon>Burkholderiales</taxon>
        <taxon>Burkholderiaceae</taxon>
        <taxon>Formosimonas</taxon>
    </lineage>
</organism>
<dbReference type="GO" id="GO:0071555">
    <property type="term" value="P:cell wall organization"/>
    <property type="evidence" value="ECO:0007669"/>
    <property type="project" value="UniProtKB-KW"/>
</dbReference>
<evidence type="ECO:0000256" key="5">
    <source>
        <dbReference type="ARBA" id="ARBA00011901"/>
    </source>
</evidence>
<name>A0A8J3FZU1_9BURK</name>
<dbReference type="PANTHER" id="PTHR30417">
    <property type="entry name" value="N-ACETYLMURAMOYL-L-ALANINE AMIDASE AMID"/>
    <property type="match status" value="1"/>
</dbReference>
<gene>
    <name evidence="14" type="primary">ampD</name>
    <name evidence="14" type="ORF">GCM10009007_18020</name>
</gene>
<comment type="cofactor">
    <cofactor evidence="2">
        <name>Zn(2+)</name>
        <dbReference type="ChEBI" id="CHEBI:29105"/>
    </cofactor>
</comment>
<dbReference type="RefSeq" id="WP_189493631.1">
    <property type="nucleotide sequence ID" value="NZ_BMZG01000009.1"/>
</dbReference>
<evidence type="ECO:0000256" key="2">
    <source>
        <dbReference type="ARBA" id="ARBA00001947"/>
    </source>
</evidence>
<evidence type="ECO:0000256" key="8">
    <source>
        <dbReference type="ARBA" id="ARBA00022801"/>
    </source>
</evidence>
<comment type="similarity">
    <text evidence="4">Belongs to the N-acetylmuramoyl-L-alanine amidase 2 family.</text>
</comment>
<dbReference type="GO" id="GO:0005737">
    <property type="term" value="C:cytoplasm"/>
    <property type="evidence" value="ECO:0007669"/>
    <property type="project" value="UniProtKB-SubCell"/>
</dbReference>
<dbReference type="AlphaFoldDB" id="A0A8J3FZU1"/>
<evidence type="ECO:0000256" key="11">
    <source>
        <dbReference type="ARBA" id="ARBA00039257"/>
    </source>
</evidence>
<dbReference type="EC" id="3.5.1.28" evidence="5"/>
<evidence type="ECO:0000259" key="13">
    <source>
        <dbReference type="SMART" id="SM00644"/>
    </source>
</evidence>
<evidence type="ECO:0000256" key="12">
    <source>
        <dbReference type="ARBA" id="ARBA00042615"/>
    </source>
</evidence>
<comment type="subcellular location">
    <subcellularLocation>
        <location evidence="3">Cytoplasm</location>
    </subcellularLocation>
</comment>
<evidence type="ECO:0000256" key="4">
    <source>
        <dbReference type="ARBA" id="ARBA00007553"/>
    </source>
</evidence>
<dbReference type="Gene3D" id="3.40.80.10">
    <property type="entry name" value="Peptidoglycan recognition protein-like"/>
    <property type="match status" value="1"/>
</dbReference>
<dbReference type="CDD" id="cd06583">
    <property type="entry name" value="PGRP"/>
    <property type="match status" value="1"/>
</dbReference>
<dbReference type="PANTHER" id="PTHR30417:SF4">
    <property type="entry name" value="1,6-ANHYDRO-N-ACETYLMURAMYL-L-ALANINE AMIDASE AMPD"/>
    <property type="match status" value="1"/>
</dbReference>
<dbReference type="GO" id="GO:0008745">
    <property type="term" value="F:N-acetylmuramoyl-L-alanine amidase activity"/>
    <property type="evidence" value="ECO:0007669"/>
    <property type="project" value="UniProtKB-EC"/>
</dbReference>
<sequence>MSFRIDERGWGLDVIRLESPNFDARPDGATVDLIVIHNISLPPSQFGGDWIDDLFLNRLDPTAHPYFETIHRFQVSSHFLIKRDGTIKQYVSCDDRAWHAGVSAWRGRTRCNDFAIGIELEGDDYSAFESVQYNTLTHLTQSLIEKYPSIQGIAGHSEIAPGRKTDPGVYFDWLRYEKEASIPAQWRLLA</sequence>
<dbReference type="SMART" id="SM00644">
    <property type="entry name" value="Ami_2"/>
    <property type="match status" value="1"/>
</dbReference>
<dbReference type="InterPro" id="IPR002502">
    <property type="entry name" value="Amidase_domain"/>
</dbReference>
<dbReference type="GO" id="GO:0009253">
    <property type="term" value="P:peptidoglycan catabolic process"/>
    <property type="evidence" value="ECO:0007669"/>
    <property type="project" value="InterPro"/>
</dbReference>
<evidence type="ECO:0000256" key="1">
    <source>
        <dbReference type="ARBA" id="ARBA00001561"/>
    </source>
</evidence>
<dbReference type="SUPFAM" id="SSF55846">
    <property type="entry name" value="N-acetylmuramoyl-L-alanine amidase-like"/>
    <property type="match status" value="1"/>
</dbReference>
<evidence type="ECO:0000256" key="3">
    <source>
        <dbReference type="ARBA" id="ARBA00004496"/>
    </source>
</evidence>
<evidence type="ECO:0000313" key="15">
    <source>
        <dbReference type="Proteomes" id="UP000614287"/>
    </source>
</evidence>
<dbReference type="EMBL" id="BMZG01000009">
    <property type="protein sequence ID" value="GHA77366.1"/>
    <property type="molecule type" value="Genomic_DNA"/>
</dbReference>
<keyword evidence="9" id="KW-0862">Zinc</keyword>
<evidence type="ECO:0000313" key="14">
    <source>
        <dbReference type="EMBL" id="GHA77366.1"/>
    </source>
</evidence>
<evidence type="ECO:0000256" key="10">
    <source>
        <dbReference type="ARBA" id="ARBA00023316"/>
    </source>
</evidence>
<dbReference type="Proteomes" id="UP000614287">
    <property type="component" value="Unassembled WGS sequence"/>
</dbReference>
<evidence type="ECO:0000256" key="7">
    <source>
        <dbReference type="ARBA" id="ARBA00022723"/>
    </source>
</evidence>
<dbReference type="InterPro" id="IPR036505">
    <property type="entry name" value="Amidase/PGRP_sf"/>
</dbReference>
<proteinExistence type="inferred from homology"/>
<dbReference type="GO" id="GO:0046872">
    <property type="term" value="F:metal ion binding"/>
    <property type="evidence" value="ECO:0007669"/>
    <property type="project" value="UniProtKB-KW"/>
</dbReference>
<reference evidence="14" key="1">
    <citation type="journal article" date="2014" name="Int. J. Syst. Evol. Microbiol.">
        <title>Complete genome sequence of Corynebacterium casei LMG S-19264T (=DSM 44701T), isolated from a smear-ripened cheese.</title>
        <authorList>
            <consortium name="US DOE Joint Genome Institute (JGI-PGF)"/>
            <person name="Walter F."/>
            <person name="Albersmeier A."/>
            <person name="Kalinowski J."/>
            <person name="Ruckert C."/>
        </authorList>
    </citation>
    <scope>NUCLEOTIDE SEQUENCE</scope>
    <source>
        <strain evidence="14">KCTC 32501</strain>
    </source>
</reference>
<keyword evidence="6" id="KW-0963">Cytoplasm</keyword>
<comment type="caution">
    <text evidence="14">The sequence shown here is derived from an EMBL/GenBank/DDBJ whole genome shotgun (WGS) entry which is preliminary data.</text>
</comment>
<dbReference type="GO" id="GO:0009254">
    <property type="term" value="P:peptidoglycan turnover"/>
    <property type="evidence" value="ECO:0007669"/>
    <property type="project" value="TreeGrafter"/>
</dbReference>